<gene>
    <name evidence="2" type="ORF">GMRT_13418</name>
</gene>
<proteinExistence type="predicted"/>
<evidence type="ECO:0000313" key="2">
    <source>
        <dbReference type="EMBL" id="TNJ26386.1"/>
    </source>
</evidence>
<organism evidence="2 3">
    <name type="scientific">Giardia muris</name>
    <dbReference type="NCBI Taxonomy" id="5742"/>
    <lineage>
        <taxon>Eukaryota</taxon>
        <taxon>Metamonada</taxon>
        <taxon>Diplomonadida</taxon>
        <taxon>Hexamitidae</taxon>
        <taxon>Giardiinae</taxon>
        <taxon>Giardia</taxon>
    </lineage>
</organism>
<feature type="compositionally biased region" description="Basic and acidic residues" evidence="1">
    <location>
        <begin position="68"/>
        <end position="87"/>
    </location>
</feature>
<comment type="caution">
    <text evidence="2">The sequence shown here is derived from an EMBL/GenBank/DDBJ whole genome shotgun (WGS) entry which is preliminary data.</text>
</comment>
<evidence type="ECO:0000313" key="3">
    <source>
        <dbReference type="Proteomes" id="UP000315496"/>
    </source>
</evidence>
<dbReference type="VEuPathDB" id="GiardiaDB:GMRT_13418"/>
<keyword evidence="3" id="KW-1185">Reference proteome</keyword>
<name>A0A4Z1SL79_GIAMU</name>
<accession>A0A4Z1SL79</accession>
<evidence type="ECO:0000256" key="1">
    <source>
        <dbReference type="SAM" id="MobiDB-lite"/>
    </source>
</evidence>
<dbReference type="EMBL" id="VDLU01000005">
    <property type="protein sequence ID" value="TNJ26386.1"/>
    <property type="molecule type" value="Genomic_DNA"/>
</dbReference>
<protein>
    <submittedName>
        <fullName evidence="2">Uncharacterized protein</fullName>
    </submittedName>
</protein>
<feature type="region of interest" description="Disordered" evidence="1">
    <location>
        <begin position="68"/>
        <end position="96"/>
    </location>
</feature>
<reference evidence="2 3" key="1">
    <citation type="submission" date="2019-05" db="EMBL/GenBank/DDBJ databases">
        <title>The compact genome of Giardia muris reveals important steps in the evolution of intestinal protozoan parasites.</title>
        <authorList>
            <person name="Xu F."/>
            <person name="Jimenez-Gonzalez A."/>
            <person name="Einarsson E."/>
            <person name="Astvaldsson A."/>
            <person name="Peirasmaki D."/>
            <person name="Eckmann L."/>
            <person name="Andersson J.O."/>
            <person name="Svard S.G."/>
            <person name="Jerlstrom-Hultqvist J."/>
        </authorList>
    </citation>
    <scope>NUCLEOTIDE SEQUENCE [LARGE SCALE GENOMIC DNA]</scope>
    <source>
        <strain evidence="2 3">Roberts-Thomson</strain>
    </source>
</reference>
<dbReference type="AlphaFoldDB" id="A0A4Z1SL79"/>
<dbReference type="Proteomes" id="UP000315496">
    <property type="component" value="Chromosome 5"/>
</dbReference>
<sequence>MPPKNSREDARVRQYTRSGEDYAYLMSLPEVEREAELERRHREQLWAEQGQEVTVAERRLEFRELSGDDHSDFSVASDDAHESYSYREEEEDVDEEPNIVRHSDICGVILPGSFILTQFTTWFYKELITTHAFFLLKLEAIDPNTLPGLSGDKLIPIRIHPELSFFEHGFSGHTESDQADVAEHLKANSDPACYYVRVAYPVCLKDKLFPCTALAVDEQLFGEVRKAATQFTEAMFHSLKAFRDHYYQDLDHAALVQSEEVIRAVLNCYVSSRPETEHMQTLIRMDSYIFDAMSPLPFLRVNQINARLDALEGYEQRRLERLRKDFVALGPEERQACYTERTRHLLHRLREELEVTRQKYRASLGGKEEVQTTVYAIHREATKDQIEASCLSPNGRFGRIWERTFKALREEEKGLAIPCVPPLVPEVRLTHLLDGLVPGAIVRVSGQRLYFTGDEESTTGYHLYGPRYRVELARAQEPPADGTFSYLMRYLDGFVHVFKFTPVPVEAQPI</sequence>